<dbReference type="InterPro" id="IPR044202">
    <property type="entry name" value="LETM1/MDM38-like"/>
</dbReference>
<evidence type="ECO:0000256" key="1">
    <source>
        <dbReference type="ARBA" id="ARBA00004434"/>
    </source>
</evidence>
<reference evidence="10 11" key="1">
    <citation type="submission" date="2015-07" db="EMBL/GenBank/DDBJ databases">
        <title>The genome of Dufourea novaeangliae.</title>
        <authorList>
            <person name="Pan H."/>
            <person name="Kapheim K."/>
        </authorList>
    </citation>
    <scope>NUCLEOTIDE SEQUENCE [LARGE SCALE GENOMIC DNA]</scope>
    <source>
        <strain evidence="10">0120121106</strain>
        <tissue evidence="10">Whole body</tissue>
    </source>
</reference>
<comment type="subcellular location">
    <subcellularLocation>
        <location evidence="1">Mitochondrion inner membrane</location>
        <topology evidence="1">Single-pass membrane protein</topology>
    </subcellularLocation>
</comment>
<evidence type="ECO:0000256" key="4">
    <source>
        <dbReference type="ARBA" id="ARBA00022989"/>
    </source>
</evidence>
<proteinExistence type="predicted"/>
<evidence type="ECO:0000256" key="7">
    <source>
        <dbReference type="PROSITE-ProRule" id="PRU01094"/>
    </source>
</evidence>
<evidence type="ECO:0000256" key="6">
    <source>
        <dbReference type="ARBA" id="ARBA00023136"/>
    </source>
</evidence>
<keyword evidence="11" id="KW-1185">Reference proteome</keyword>
<evidence type="ECO:0000256" key="5">
    <source>
        <dbReference type="ARBA" id="ARBA00023128"/>
    </source>
</evidence>
<evidence type="ECO:0000256" key="2">
    <source>
        <dbReference type="ARBA" id="ARBA00022692"/>
    </source>
</evidence>
<evidence type="ECO:0000313" key="10">
    <source>
        <dbReference type="EMBL" id="KZC10598.1"/>
    </source>
</evidence>
<protein>
    <submittedName>
        <fullName evidence="10">LETM1 domain-containing protein 1</fullName>
    </submittedName>
</protein>
<dbReference type="GO" id="GO:0043022">
    <property type="term" value="F:ribosome binding"/>
    <property type="evidence" value="ECO:0007669"/>
    <property type="project" value="InterPro"/>
</dbReference>
<dbReference type="PANTHER" id="PTHR14009:SF13">
    <property type="entry name" value="LETM1 DOMAIN-CONTAINING PROTEIN 1"/>
    <property type="match status" value="1"/>
</dbReference>
<keyword evidence="6 8" id="KW-0472">Membrane</keyword>
<dbReference type="GO" id="GO:0030003">
    <property type="term" value="P:intracellular monoatomic cation homeostasis"/>
    <property type="evidence" value="ECO:0007669"/>
    <property type="project" value="TreeGrafter"/>
</dbReference>
<dbReference type="PANTHER" id="PTHR14009">
    <property type="entry name" value="LEUCINE ZIPPER-EF-HAND CONTAINING TRANSMEMBRANE PROTEIN"/>
    <property type="match status" value="1"/>
</dbReference>
<feature type="transmembrane region" description="Helical" evidence="8">
    <location>
        <begin position="122"/>
        <end position="142"/>
    </location>
</feature>
<keyword evidence="3" id="KW-0999">Mitochondrion inner membrane</keyword>
<dbReference type="AlphaFoldDB" id="A0A154PH07"/>
<evidence type="ECO:0000259" key="9">
    <source>
        <dbReference type="PROSITE" id="PS51758"/>
    </source>
</evidence>
<keyword evidence="2 8" id="KW-0812">Transmembrane</keyword>
<gene>
    <name evidence="10" type="ORF">WN55_00350</name>
</gene>
<dbReference type="EMBL" id="KQ434893">
    <property type="protein sequence ID" value="KZC10598.1"/>
    <property type="molecule type" value="Genomic_DNA"/>
</dbReference>
<feature type="domain" description="Letm1 RBD" evidence="9">
    <location>
        <begin position="168"/>
        <end position="344"/>
    </location>
</feature>
<dbReference type="Proteomes" id="UP000076502">
    <property type="component" value="Unassembled WGS sequence"/>
</dbReference>
<keyword evidence="5 7" id="KW-0496">Mitochondrion</keyword>
<keyword evidence="4 8" id="KW-1133">Transmembrane helix</keyword>
<evidence type="ECO:0000256" key="8">
    <source>
        <dbReference type="SAM" id="Phobius"/>
    </source>
</evidence>
<dbReference type="InterPro" id="IPR033122">
    <property type="entry name" value="LETM1-like_RBD"/>
</dbReference>
<evidence type="ECO:0000256" key="3">
    <source>
        <dbReference type="ARBA" id="ARBA00022792"/>
    </source>
</evidence>
<accession>A0A154PH07</accession>
<dbReference type="Pfam" id="PF07766">
    <property type="entry name" value="LETM1_RBD"/>
    <property type="match status" value="1"/>
</dbReference>
<dbReference type="OMA" id="EGGVHNM"/>
<dbReference type="GO" id="GO:0005743">
    <property type="term" value="C:mitochondrial inner membrane"/>
    <property type="evidence" value="ECO:0007669"/>
    <property type="project" value="UniProtKB-SubCell"/>
</dbReference>
<dbReference type="OrthoDB" id="73691at2759"/>
<organism evidence="10 11">
    <name type="scientific">Dufourea novaeangliae</name>
    <name type="common">Sweat bee</name>
    <dbReference type="NCBI Taxonomy" id="178035"/>
    <lineage>
        <taxon>Eukaryota</taxon>
        <taxon>Metazoa</taxon>
        <taxon>Ecdysozoa</taxon>
        <taxon>Arthropoda</taxon>
        <taxon>Hexapoda</taxon>
        <taxon>Insecta</taxon>
        <taxon>Pterygota</taxon>
        <taxon>Neoptera</taxon>
        <taxon>Endopterygota</taxon>
        <taxon>Hymenoptera</taxon>
        <taxon>Apocrita</taxon>
        <taxon>Aculeata</taxon>
        <taxon>Apoidea</taxon>
        <taxon>Anthophila</taxon>
        <taxon>Halictidae</taxon>
        <taxon>Rophitinae</taxon>
        <taxon>Dufourea</taxon>
    </lineage>
</organism>
<name>A0A154PH07_DUFNO</name>
<dbReference type="PROSITE" id="PS51758">
    <property type="entry name" value="LETM1_RBD"/>
    <property type="match status" value="1"/>
</dbReference>
<evidence type="ECO:0000313" key="11">
    <source>
        <dbReference type="Proteomes" id="UP000076502"/>
    </source>
</evidence>
<sequence>MYKLLCKRLIYQNQYTLPFTRTCIQQCQTQAEKKIEKSRVSNIRKYWFDKYIDYVKNYEHIMEKNFPQTMQVYRVFTIGTRELIKEVKRSISIVKKPINDLTTEELQISYTMPKDLIKMCPVLLICAIPFTNYVIFPLAYYFPRYLLTSHYWTPQQKLDFLLLDHKKRLKHNRPLFRCMQAELHNIKNQTLKAKWDGVIACLGSGTHPHIEDIITCSELFNGSPYALENLKRRHITELLAIHDISSWGPFRKKKLFDRGMLIKQMDEAIQKEGGVTEMSNDAICWALSFRGLSPANMSIENMRKWLDQWLIISNTVKKNTISLLLHSPILLAYNHPNNWILIYS</sequence>